<feature type="disulfide bond" evidence="16">
    <location>
        <begin position="1290"/>
        <end position="1302"/>
    </location>
</feature>
<feature type="domain" description="Ig-like" evidence="23">
    <location>
        <begin position="2673"/>
        <end position="2759"/>
    </location>
</feature>
<feature type="disulfide bond" evidence="15">
    <location>
        <begin position="3072"/>
        <end position="3081"/>
    </location>
</feature>
<feature type="disulfide bond" evidence="16">
    <location>
        <begin position="2648"/>
        <end position="2663"/>
    </location>
</feature>
<feature type="disulfide bond" evidence="16">
    <location>
        <begin position="875"/>
        <end position="890"/>
    </location>
</feature>
<keyword evidence="5" id="KW-0272">Extracellular matrix</keyword>
<evidence type="ECO:0000256" key="7">
    <source>
        <dbReference type="ARBA" id="ARBA00022729"/>
    </source>
</evidence>
<dbReference type="PROSITE" id="PS50027">
    <property type="entry name" value="EGF_LAM_2"/>
    <property type="match status" value="2"/>
</dbReference>
<keyword evidence="13" id="KW-0325">Glycoprotein</keyword>
<accession>A0A553PQL8</accession>
<dbReference type="PROSITE" id="PS50026">
    <property type="entry name" value="EGF_3"/>
    <property type="match status" value="5"/>
</dbReference>
<feature type="disulfide bond" evidence="16">
    <location>
        <begin position="940"/>
        <end position="958"/>
    </location>
</feature>
<feature type="disulfide bond" evidence="16">
    <location>
        <begin position="1183"/>
        <end position="1198"/>
    </location>
</feature>
<feature type="compositionally biased region" description="Basic and acidic residues" evidence="18">
    <location>
        <begin position="2159"/>
        <end position="2214"/>
    </location>
</feature>
<keyword evidence="10" id="KW-1133">Transmembrane helix</keyword>
<feature type="disulfide bond" evidence="16">
    <location>
        <begin position="856"/>
        <end position="868"/>
    </location>
</feature>
<comment type="caution">
    <text evidence="25">The sequence shown here is derived from an EMBL/GenBank/DDBJ whole genome shotgun (WGS) entry which is preliminary data.</text>
</comment>
<dbReference type="Gene3D" id="2.60.120.200">
    <property type="match status" value="3"/>
</dbReference>
<feature type="disulfide bond" evidence="16">
    <location>
        <begin position="1048"/>
        <end position="1060"/>
    </location>
</feature>
<feature type="disulfide bond" evidence="16">
    <location>
        <begin position="634"/>
        <end position="652"/>
    </location>
</feature>
<dbReference type="FunFam" id="4.10.400.10:FF:000065">
    <property type="entry name" value="Transmembrane protease serine 7"/>
    <property type="match status" value="1"/>
</dbReference>
<dbReference type="SMART" id="SM00181">
    <property type="entry name" value="EGF"/>
    <property type="match status" value="11"/>
</dbReference>
<feature type="domain" description="Laminin IV type A" evidence="24">
    <location>
        <begin position="1452"/>
        <end position="1625"/>
    </location>
</feature>
<dbReference type="PROSITE" id="PS51115">
    <property type="entry name" value="LAMININ_IVA"/>
    <property type="match status" value="3"/>
</dbReference>
<feature type="disulfide bond" evidence="17">
    <location>
        <begin position="1733"/>
        <end position="1742"/>
    </location>
</feature>
<dbReference type="GO" id="GO:0005604">
    <property type="term" value="C:basement membrane"/>
    <property type="evidence" value="ECO:0007669"/>
    <property type="project" value="UniProtKB-SubCell"/>
</dbReference>
<feature type="disulfide bond" evidence="16">
    <location>
        <begin position="952"/>
        <end position="967"/>
    </location>
</feature>
<dbReference type="SUPFAM" id="SSF57196">
    <property type="entry name" value="EGF/Laminin"/>
    <property type="match status" value="4"/>
</dbReference>
<feature type="region of interest" description="Disordered" evidence="18">
    <location>
        <begin position="2433"/>
        <end position="2492"/>
    </location>
</feature>
<feature type="disulfide bond" evidence="16">
    <location>
        <begin position="902"/>
        <end position="920"/>
    </location>
</feature>
<keyword evidence="7 19" id="KW-0732">Signal</keyword>
<feature type="compositionally biased region" description="Basic and acidic residues" evidence="18">
    <location>
        <begin position="2476"/>
        <end position="2492"/>
    </location>
</feature>
<evidence type="ECO:0000256" key="10">
    <source>
        <dbReference type="ARBA" id="ARBA00022989"/>
    </source>
</evidence>
<dbReference type="CDD" id="cd00055">
    <property type="entry name" value="EGF_Lam"/>
    <property type="match status" value="4"/>
</dbReference>
<feature type="domain" description="Laminin EGF-like" evidence="22">
    <location>
        <begin position="1714"/>
        <end position="1762"/>
    </location>
</feature>
<feature type="disulfide bond" evidence="16">
    <location>
        <begin position="1086"/>
        <end position="1098"/>
    </location>
</feature>
<feature type="disulfide bond" evidence="15">
    <location>
        <begin position="3016"/>
        <end position="3033"/>
    </location>
</feature>
<dbReference type="GO" id="GO:0016192">
    <property type="term" value="P:vesicle-mediated transport"/>
    <property type="evidence" value="ECO:0007669"/>
    <property type="project" value="UniProtKB-ARBA"/>
</dbReference>
<dbReference type="CDD" id="cd00112">
    <property type="entry name" value="LDLa"/>
    <property type="match status" value="18"/>
</dbReference>
<dbReference type="Gene3D" id="2.170.300.10">
    <property type="entry name" value="Tie2 ligand-binding domain superfamily"/>
    <property type="match status" value="1"/>
</dbReference>
<dbReference type="PROSITE" id="PS01186">
    <property type="entry name" value="EGF_2"/>
    <property type="match status" value="5"/>
</dbReference>
<feature type="disulfide bond" evidence="16">
    <location>
        <begin position="144"/>
        <end position="159"/>
    </location>
</feature>
<keyword evidence="11" id="KW-0472">Membrane</keyword>
<dbReference type="InterPro" id="IPR013320">
    <property type="entry name" value="ConA-like_dom_sf"/>
</dbReference>
<dbReference type="InterPro" id="IPR007110">
    <property type="entry name" value="Ig-like_dom"/>
</dbReference>
<keyword evidence="14 17" id="KW-0424">Laminin EGF-like domain</keyword>
<protein>
    <recommendedName>
        <fullName evidence="27">Basement membrane-specific heparan sulfate proteoglycan core protein</fullName>
    </recommendedName>
</protein>
<dbReference type="Pfam" id="PF13895">
    <property type="entry name" value="Ig_2"/>
    <property type="match status" value="1"/>
</dbReference>
<dbReference type="InterPro" id="IPR013783">
    <property type="entry name" value="Ig-like_fold"/>
</dbReference>
<evidence type="ECO:0000256" key="8">
    <source>
        <dbReference type="ARBA" id="ARBA00022737"/>
    </source>
</evidence>
<feature type="disulfide bond" evidence="16">
    <location>
        <begin position="1145"/>
        <end position="1160"/>
    </location>
</feature>
<evidence type="ECO:0000256" key="6">
    <source>
        <dbReference type="ARBA" id="ARBA00022692"/>
    </source>
</evidence>
<dbReference type="Pfam" id="PF00052">
    <property type="entry name" value="Laminin_B"/>
    <property type="match status" value="3"/>
</dbReference>
<dbReference type="SMART" id="SM00180">
    <property type="entry name" value="EGF_Lam"/>
    <property type="match status" value="6"/>
</dbReference>
<dbReference type="Gene3D" id="4.10.400.10">
    <property type="entry name" value="Low-density Lipoprotein Receptor"/>
    <property type="match status" value="19"/>
</dbReference>
<feature type="disulfide bond" evidence="16">
    <location>
        <begin position="41"/>
        <end position="53"/>
    </location>
</feature>
<feature type="compositionally biased region" description="Low complexity" evidence="18">
    <location>
        <begin position="2602"/>
        <end position="2615"/>
    </location>
</feature>
<dbReference type="InterPro" id="IPR056863">
    <property type="entry name" value="LMN_ATRN_NET-like_EGF"/>
</dbReference>
<feature type="disulfide bond" evidence="16">
    <location>
        <begin position="646"/>
        <end position="661"/>
    </location>
</feature>
<dbReference type="PROSITE" id="PS50835">
    <property type="entry name" value="IG_LIKE"/>
    <property type="match status" value="5"/>
</dbReference>
<feature type="disulfide bond" evidence="16">
    <location>
        <begin position="60"/>
        <end position="75"/>
    </location>
</feature>
<dbReference type="Pfam" id="PF00057">
    <property type="entry name" value="Ldl_recept_a"/>
    <property type="match status" value="16"/>
</dbReference>
<dbReference type="InterPro" id="IPR002172">
    <property type="entry name" value="LDrepeatLR_classA_rpt"/>
</dbReference>
<evidence type="ECO:0000256" key="19">
    <source>
        <dbReference type="SAM" id="SignalP"/>
    </source>
</evidence>
<dbReference type="SMART" id="SM00192">
    <property type="entry name" value="LDLa"/>
    <property type="match status" value="22"/>
</dbReference>
<dbReference type="GO" id="GO:0005509">
    <property type="term" value="F:calcium ion binding"/>
    <property type="evidence" value="ECO:0007669"/>
    <property type="project" value="InterPro"/>
</dbReference>
<dbReference type="FunFam" id="2.10.25.10:FF:000033">
    <property type="entry name" value="Laminin subunit alpha 2"/>
    <property type="match status" value="1"/>
</dbReference>
<feature type="disulfide bond" evidence="16">
    <location>
        <begin position="971"/>
        <end position="983"/>
    </location>
</feature>
<feature type="domain" description="Laminin IV type A" evidence="24">
    <location>
        <begin position="1788"/>
        <end position="1964"/>
    </location>
</feature>
<keyword evidence="4" id="KW-0964">Secreted</keyword>
<keyword evidence="8" id="KW-0677">Repeat</keyword>
<dbReference type="InterPro" id="IPR000034">
    <property type="entry name" value="Laminin_IV"/>
</dbReference>
<dbReference type="CDD" id="cd00054">
    <property type="entry name" value="EGF_CA"/>
    <property type="match status" value="3"/>
</dbReference>
<organism evidence="25 26">
    <name type="scientific">Tigriopus californicus</name>
    <name type="common">Marine copepod</name>
    <dbReference type="NCBI Taxonomy" id="6832"/>
    <lineage>
        <taxon>Eukaryota</taxon>
        <taxon>Metazoa</taxon>
        <taxon>Ecdysozoa</taxon>
        <taxon>Arthropoda</taxon>
        <taxon>Crustacea</taxon>
        <taxon>Multicrustacea</taxon>
        <taxon>Hexanauplia</taxon>
        <taxon>Copepoda</taxon>
        <taxon>Harpacticoida</taxon>
        <taxon>Harpacticidae</taxon>
        <taxon>Tigriopus</taxon>
    </lineage>
</organism>
<proteinExistence type="predicted"/>
<evidence type="ECO:0000256" key="1">
    <source>
        <dbReference type="ARBA" id="ARBA00004167"/>
    </source>
</evidence>
<dbReference type="OMA" id="ECINIAF"/>
<evidence type="ECO:0000256" key="9">
    <source>
        <dbReference type="ARBA" id="ARBA00022869"/>
    </source>
</evidence>
<feature type="domain" description="Ig-like" evidence="23">
    <location>
        <begin position="2217"/>
        <end position="2307"/>
    </location>
</feature>
<dbReference type="InterPro" id="IPR003599">
    <property type="entry name" value="Ig_sub"/>
</dbReference>
<evidence type="ECO:0000313" key="25">
    <source>
        <dbReference type="EMBL" id="TRY79980.1"/>
    </source>
</evidence>
<feature type="disulfide bond" evidence="16">
    <location>
        <begin position="1028"/>
        <end position="1043"/>
    </location>
</feature>
<feature type="disulfide bond" evidence="16">
    <location>
        <begin position="1067"/>
        <end position="1082"/>
    </location>
</feature>
<dbReference type="GO" id="GO:0030154">
    <property type="term" value="P:cell differentiation"/>
    <property type="evidence" value="ECO:0007669"/>
    <property type="project" value="UniProtKB-ARBA"/>
</dbReference>
<evidence type="ECO:0000259" key="22">
    <source>
        <dbReference type="PROSITE" id="PS50027"/>
    </source>
</evidence>
<feature type="disulfide bond" evidence="16">
    <location>
        <begin position="1212"/>
        <end position="1230"/>
    </location>
</feature>
<feature type="disulfide bond" evidence="16">
    <location>
        <begin position="933"/>
        <end position="945"/>
    </location>
</feature>
<feature type="signal peptide" evidence="19">
    <location>
        <begin position="1"/>
        <end position="23"/>
    </location>
</feature>
<dbReference type="PROSITE" id="PS50025">
    <property type="entry name" value="LAM_G_DOMAIN"/>
    <property type="match status" value="3"/>
</dbReference>
<feature type="region of interest" description="Disordered" evidence="18">
    <location>
        <begin position="2131"/>
        <end position="2223"/>
    </location>
</feature>
<feature type="domain" description="EGF-like" evidence="21">
    <location>
        <begin position="1345"/>
        <end position="1385"/>
    </location>
</feature>
<feature type="disulfide bond" evidence="16">
    <location>
        <begin position="1016"/>
        <end position="1034"/>
    </location>
</feature>
<dbReference type="Pfam" id="PF00054">
    <property type="entry name" value="Laminin_G_1"/>
    <property type="match status" value="3"/>
</dbReference>
<feature type="domain" description="Laminin G" evidence="20">
    <location>
        <begin position="3353"/>
        <end position="3530"/>
    </location>
</feature>
<reference evidence="25 26" key="1">
    <citation type="journal article" date="2018" name="Nat. Ecol. Evol.">
        <title>Genomic signatures of mitonuclear coevolution across populations of Tigriopus californicus.</title>
        <authorList>
            <person name="Barreto F.S."/>
            <person name="Watson E.T."/>
            <person name="Lima T.G."/>
            <person name="Willett C.S."/>
            <person name="Edmands S."/>
            <person name="Li W."/>
            <person name="Burton R.S."/>
        </authorList>
    </citation>
    <scope>NUCLEOTIDE SEQUENCE [LARGE SCALE GENOMIC DNA]</scope>
    <source>
        <strain evidence="25 26">San Diego</strain>
    </source>
</reference>
<dbReference type="GO" id="GO:0016020">
    <property type="term" value="C:membrane"/>
    <property type="evidence" value="ECO:0007669"/>
    <property type="project" value="UniProtKB-SubCell"/>
</dbReference>
<feature type="disulfide bond" evidence="16">
    <location>
        <begin position="81"/>
        <end position="93"/>
    </location>
</feature>
<feature type="disulfide bond" evidence="16">
    <location>
        <begin position="818"/>
        <end position="830"/>
    </location>
</feature>
<dbReference type="PROSITE" id="PS00010">
    <property type="entry name" value="ASX_HYDROXYL"/>
    <property type="match status" value="1"/>
</dbReference>
<feature type="chain" id="PRO_5021826629" description="Basement membrane-specific heparan sulfate proteoglycan core protein" evidence="19">
    <location>
        <begin position="24"/>
        <end position="3569"/>
    </location>
</feature>
<evidence type="ECO:0000256" key="2">
    <source>
        <dbReference type="ARBA" id="ARBA00004302"/>
    </source>
</evidence>
<feature type="disulfide bond" evidence="16">
    <location>
        <begin position="761"/>
        <end position="776"/>
    </location>
</feature>
<evidence type="ECO:0000259" key="20">
    <source>
        <dbReference type="PROSITE" id="PS50025"/>
    </source>
</evidence>
<feature type="disulfide bond" evidence="15">
    <location>
        <begin position="3035"/>
        <end position="3044"/>
    </location>
</feature>
<dbReference type="InterPro" id="IPR009030">
    <property type="entry name" value="Growth_fac_rcpt_cys_sf"/>
</dbReference>
<dbReference type="InterPro" id="IPR036179">
    <property type="entry name" value="Ig-like_dom_sf"/>
</dbReference>
<dbReference type="SMART" id="SM00179">
    <property type="entry name" value="EGF_CA"/>
    <property type="match status" value="4"/>
</dbReference>
<gene>
    <name evidence="25" type="ORF">TCAL_07549</name>
</gene>
<evidence type="ECO:0000259" key="21">
    <source>
        <dbReference type="PROSITE" id="PS50026"/>
    </source>
</evidence>
<dbReference type="SMART" id="SM00281">
    <property type="entry name" value="LamB"/>
    <property type="match status" value="3"/>
</dbReference>
<feature type="disulfide bond" evidence="16">
    <location>
        <begin position="1205"/>
        <end position="1217"/>
    </location>
</feature>
<dbReference type="InterPro" id="IPR000742">
    <property type="entry name" value="EGF"/>
</dbReference>
<feature type="disulfide bond" evidence="15">
    <location>
        <begin position="1375"/>
        <end position="1384"/>
    </location>
</feature>
<feature type="disulfide bond" evidence="16">
    <location>
        <begin position="100"/>
        <end position="115"/>
    </location>
</feature>
<feature type="disulfide bond" evidence="17">
    <location>
        <begin position="1714"/>
        <end position="1726"/>
    </location>
</feature>
<evidence type="ECO:0000256" key="3">
    <source>
        <dbReference type="ARBA" id="ARBA00004308"/>
    </source>
</evidence>
<comment type="caution">
    <text evidence="15">Lacks conserved residue(s) required for the propagation of feature annotation.</text>
</comment>
<keyword evidence="15" id="KW-0245">EGF-like domain</keyword>
<feature type="domain" description="EGF-like" evidence="21">
    <location>
        <begin position="3266"/>
        <end position="3304"/>
    </location>
</feature>
<feature type="disulfide bond" evidence="16">
    <location>
        <begin position="1055"/>
        <end position="1073"/>
    </location>
</feature>
<evidence type="ECO:0000256" key="14">
    <source>
        <dbReference type="ARBA" id="ARBA00023292"/>
    </source>
</evidence>
<dbReference type="GO" id="GO:0012505">
    <property type="term" value="C:endomembrane system"/>
    <property type="evidence" value="ECO:0007669"/>
    <property type="project" value="UniProtKB-SubCell"/>
</dbReference>
<evidence type="ECO:0000256" key="16">
    <source>
        <dbReference type="PROSITE-ProRule" id="PRU00124"/>
    </source>
</evidence>
<dbReference type="CDD" id="cd00096">
    <property type="entry name" value="Ig"/>
    <property type="match status" value="1"/>
</dbReference>
<keyword evidence="9" id="KW-0084">Basement membrane</keyword>
<comment type="subcellular location">
    <subcellularLocation>
        <location evidence="3">Endomembrane system</location>
    </subcellularLocation>
    <subcellularLocation>
        <location evidence="1">Membrane</location>
        <topology evidence="1">Single-pass membrane protein</topology>
    </subcellularLocation>
    <subcellularLocation>
        <location evidence="2">Secreted</location>
        <location evidence="2">Extracellular space</location>
        <location evidence="2">Extracellular matrix</location>
        <location evidence="2">Basement membrane</location>
    </subcellularLocation>
</comment>
<evidence type="ECO:0000256" key="13">
    <source>
        <dbReference type="ARBA" id="ARBA00023180"/>
    </source>
</evidence>
<dbReference type="SMART" id="SM00409">
    <property type="entry name" value="IG"/>
    <property type="match status" value="7"/>
</dbReference>
<feature type="domain" description="EGF-like" evidence="21">
    <location>
        <begin position="3047"/>
        <end position="3082"/>
    </location>
</feature>
<feature type="disulfide bond" evidence="16">
    <location>
        <begin position="895"/>
        <end position="907"/>
    </location>
</feature>
<dbReference type="Pfam" id="PF00008">
    <property type="entry name" value="EGF"/>
    <property type="match status" value="1"/>
</dbReference>
<dbReference type="InterPro" id="IPR001881">
    <property type="entry name" value="EGF-like_Ca-bd_dom"/>
</dbReference>
<dbReference type="GO" id="GO:0048513">
    <property type="term" value="P:animal organ development"/>
    <property type="evidence" value="ECO:0007669"/>
    <property type="project" value="UniProtKB-ARBA"/>
</dbReference>
<dbReference type="CDD" id="cd00110">
    <property type="entry name" value="LamG"/>
    <property type="match status" value="3"/>
</dbReference>
<feature type="disulfide bond" evidence="15">
    <location>
        <begin position="3333"/>
        <end position="3342"/>
    </location>
</feature>
<feature type="disulfide bond" evidence="17">
    <location>
        <begin position="1690"/>
        <end position="1704"/>
    </location>
</feature>
<dbReference type="InterPro" id="IPR000152">
    <property type="entry name" value="EGF-type_Asp/Asn_hydroxyl_site"/>
</dbReference>
<feature type="disulfide bond" evidence="17">
    <location>
        <begin position="1678"/>
        <end position="1687"/>
    </location>
</feature>
<sequence>MPDWQSKGAGLVLVMVLLVVADGQEINIPEERPPALPSRTCGPAEATCANGDCVLKSLVCDGNFDCADGSDERNCRGGDGCEPNEFQCDNKRCVLKTWRCDSDDDCGDQSDESFCATNPPGSPCKYHEWMCQTGDQCIPKSFHCDGEMDCQDQSDEIGCTPPIILESPPAQVIVDPSFTFVINCTAMGIPTPEIVWRLNWGHVPDKCSMTSTPEDGNRAFGELTCPNAMDMDQGAYSCEVINSKGSCFAGSPGCGQPGQDAIVVLRRPDGICSPGQFNTNAMSEKECLPCFCFGITEECSSAELFLTETRIPNNGYILVGVSVDSSGMASIEPNIQGGELLKSTRAGQIAFSQDTRSFGSNTPFFKLPIDGNQLKSYGAYLSLNLRYSGFGDPTQAPTLVLIGNDLTLMYIVPSNELKANEANALKIRLWEGLWFKRAYPNGQGVQGGVPATRNEIMMALQNVQHLLIKGQYLSDVVDTTIESLKIGSAENQDQGLGPATLVEQCRCPKGYMGLSCEECAPDYERVQQGPWKGVCRQPVASCPPGYYGDPSGGMECQVCPCPLQSPSNQFGRECYLDNDREVTCRCPMGYEGRRCDQCAPGYNGNPTIPGDFCKPDIIIQPPTSVCANNRRLECFDGLLICDEKRCDGVIDCSQGEDELNCGNGNPNVQCLQANWMFCLNGQPFCPVQRCDGIRDCPDARDEQGCIFSEGPAVPPFNSFPAVPPTNSPVRPNNPSYNQDEACTADEFACLDGTCIPKYLRCNGVTNCRDLSDEVGCQSCQSDQFQCPDAAICIPITGLCDGIKECPDGADERDCLKECRQTEYQCNDGACIRLDQRCDGVLQCADFSDEQDCPIKCGDNEFLCYNGLCIALERKCDGWNQCPFGEDELNCPSKDCDANEFQCAEGKCVDRARRCDGRNDCADASDEANCPKRCSTDDFVCSDGSCVPKSSTCDGMEDCRDGSDEEGCAVQCSSQEISCADGSCIPLWMRCNGRMECQDGSDERNCANCSPESEYDCGLGTCIGFHQRCDGKADCPNRSDEANCPQTQCQITDFQCDNGQCVDQIFRCDRNYDCNDGSDEFGCFVTCKPDEFQCRDQTCIPEWLVCDGSNHCNDGSDEDNCSTTATCSSKGGFICDGRCLNASHRCDGKPDCRSGLDEINCSSAYPAPKFECCDGTQILATLQCNSRLDCPDGSDEFYCSEPLPFCNIGEFSCSDGRCLPLKLRCNGQNDCSDGSDEACGCSDYCRGEEYFLCEDNLCLSINPGESIACDGVQQCMDGSDEKGCFADSYSCSANEFRCYNGQCIPLWTHCDGMPQCSDLSDELHCPPIFQCLTTHECIHLDQKCDGVEQCSDGQSCNYPGGSYLPTPDPNTGRCQCQPGYFGNFCERYEPPGQLPPPSQPSTNVCQKDEFRSLEENSCINCFCMGIPQTNGEPTQCQGSNLYRDKERAVFSDDDSLGFVLSTEFPDEPPIDDVFLDLDSNELIHQPTTREKLFWKLPAQFIGNKLVAYGGILQFFLGNTPEISQESILEAPLVEIQGNDIRLLHYTNTPVGPNDPFVVKFIENQWQRQDGQRTGREHLLMALANLDHILIRATFGEGLEDIRIGNVTMDVAGGRDSGLPRASSVEQCSCPLGYKGLSCEKCSPGYTRSSEGLYLGLCQPCQCYGYANTCDPDNGVCIGCRDGTTGAYCDRCEQGYEGDPTRGVPCTRSSEGGLTCSCDPRGSLSQECDNYQCDCKANVEGSNCNRCRSGTFDLDASNPIGCSECWCAGVTNECFEAPLYWSTLRVLPTDNEHGVTLKDMARREDFSRDIQYENGEVHYKYASESDKPLYWSLPAQFIGNKIESYGGNLTINQRYGGSGDVLDLADVIMVGNGVALHWKNPDLSSWTPDERMETVLSLRERGWIRVQGGVPSEATKDDFLTALSNLDVILIRATILEYTSQTSLRKVTMNVAVQQDTGFPSTGIEECQCPVGYHGNSCQECAVGYYRDPSDRSEGSLGRCTPCRCSGNEQECSLDSEGVLQCTCQPGYSGPRCESVGEFACIHRELYLQMLKFRIRRNCHGIDALQGSGARWHPCDLHFQVPTSPISSDTVSSTYTIPRAARENQGSYLCKAVSEAGEDQGMVQVIVLEPNVPRAPYPAQPDYGRPEYERPEYGRPYGRPDYGRPEDRPEYNGPGERPDYGRPDERPSYNRPDERPNYNRPDERPNYNRPDERPDYGRPNYGQTGGVEVSQEQFEGPLGGNAELRCLVTGNMSDIKQQWLRSNNQRLPSGSYERGGTLYLRDLMREDGGQYTCQGVDSSNRVLFRATTNLLVTAPPRIILDPAKQVVNLGEDARIACVATGDQPIEIKWTKQNGRLPQSVMVQGGIMEFRGISPSDQGKYVCLAANKAGRAEAVAEVIVQDDLVRITWLEAVLYSPEGKVVNDPLYTFNFDDELERETGSGSKSDNAEGSGEMDDWDHGNRGGGVGQGSPEYDDQEPERDYPPVEPYESKERYIGVKASEDNEYSYEVGDQFTAREGSSIDLRCRLDTSNGRYLTWNKENGYIPRQAIEMQDGVLRIPNVLPSDSGRYICSNNQERQYVFLTIDSYQGMTLVFMGDSGDPYGDDGSYASYPSYGSPSTDPQALTRPKVKCTENEFRCLKREECINIAFVCDGEIDCTDGSDETSCRNRRSAFTQAEVEIQSNRNKVFEGDDLELRCSLVGDSTGAEGRVSWTKLNSFLSSNVQDMGSVLRFTKLQEDDTGTYQCTIYTSQGNMFQQNFELDVEGSGPRSDESMKIIQAEDGSRVTLKCRNTLQPPITYGLTIPRVSSDDAGIYICKANNSEHDIEQSVALVVTQVLPHFSQAPLSYMELPTLPDAYLNLDLEISFKPELANGVIFYNGHDERGGKDFISLSLRNGKPELRYNLGHETAILTAPTPITFGKWHTVKISRSRKNATLVIDDNIPIRGSAKGRFDGLDLMTPLYLGGVPFHINVEKVTDLNNGFKGCIGRFVIGTQALVLSPASLKSKGVESCDSCSMGPCENDGICQASANDQGYRCLCLPGFSGEHCKREGEMCFEGACNGGRCKNTVKDFECLCPFGQEGRFCEDAVNINRPAFSGNSYLATNRPKHILRQLKLSFKFRALDTRDSVLIYSAQSDDGHGDFASVTLKDEHLEFRFNTGSGTAILKSPEPIQVKKWYKVVLNRKLKHGQLLVVGQTPVRAESPGSTRGLNIRTPLYFGGVKRDHFTLAPGVGAELGFIGCITDIRSGKYELDLLKTVIDSANIRDCSSTESKCDESPCENGSTCTPGKSKDKYLCVCQEGFKGQNCQLKTTQCDNLEPCRNGGRCEGGTEFYKCFCPLGFGGRNCDKKLSVDGADSLGFRGDSFMELDWKLLPHFDPTKIETIEMEFSTTKAEGLLFYQDGPQMQIKDRDFLAMSIANGFPRFEFNLGEGSAELKGDKKVNDGKLHRIKIIRRGRKGSIEIDGGDITKGSSKGFTGRLDTDGNIFVGGAIKPSQLTHGRYVYGFRGCLHRLVVQGREIDFLKDPVSTGNLVPCSSTSVVSKHDYEDPYTKALRKEMEEFDEDKYLERMNRVG</sequence>
<feature type="disulfide bond" evidence="16">
    <location>
        <begin position="1268"/>
        <end position="1283"/>
    </location>
</feature>
<feature type="disulfide bond" evidence="16">
    <location>
        <begin position="1105"/>
        <end position="1120"/>
    </location>
</feature>
<feature type="disulfide bond" evidence="15">
    <location>
        <begin position="3051"/>
        <end position="3061"/>
    </location>
</feature>
<feature type="disulfide bond" evidence="16">
    <location>
        <begin position="914"/>
        <end position="929"/>
    </location>
</feature>
<dbReference type="InterPro" id="IPR001791">
    <property type="entry name" value="Laminin_G"/>
</dbReference>
<dbReference type="Gene3D" id="2.60.40.10">
    <property type="entry name" value="Immunoglobulins"/>
    <property type="match status" value="6"/>
</dbReference>
<feature type="domain" description="Laminin G" evidence="20">
    <location>
        <begin position="3087"/>
        <end position="3263"/>
    </location>
</feature>
<feature type="disulfide bond" evidence="16">
    <location>
        <begin position="48"/>
        <end position="66"/>
    </location>
</feature>
<evidence type="ECO:0000256" key="11">
    <source>
        <dbReference type="ARBA" id="ARBA00023136"/>
    </source>
</evidence>
<keyword evidence="26" id="KW-1185">Reference proteome</keyword>
<dbReference type="SUPFAM" id="SSF48726">
    <property type="entry name" value="Immunoglobulin"/>
    <property type="match status" value="7"/>
</dbReference>
<feature type="disulfide bond" evidence="16">
    <location>
        <begin position="1171"/>
        <end position="1189"/>
    </location>
</feature>
<dbReference type="Pfam" id="PF07679">
    <property type="entry name" value="I-set"/>
    <property type="match status" value="2"/>
</dbReference>
<feature type="disulfide bond" evidence="16">
    <location>
        <begin position="742"/>
        <end position="754"/>
    </location>
</feature>
<evidence type="ECO:0000256" key="15">
    <source>
        <dbReference type="PROSITE-ProRule" id="PRU00076"/>
    </source>
</evidence>
<feature type="domain" description="Laminin EGF-like" evidence="22">
    <location>
        <begin position="1659"/>
        <end position="1706"/>
    </location>
</feature>
<feature type="domain" description="EGF-like" evidence="21">
    <location>
        <begin position="3306"/>
        <end position="3343"/>
    </location>
</feature>
<evidence type="ECO:0000259" key="24">
    <source>
        <dbReference type="PROSITE" id="PS51115"/>
    </source>
</evidence>
<dbReference type="PROSITE" id="PS50068">
    <property type="entry name" value="LDLRA_2"/>
    <property type="match status" value="21"/>
</dbReference>
<evidence type="ECO:0000256" key="12">
    <source>
        <dbReference type="ARBA" id="ARBA00023157"/>
    </source>
</evidence>
<dbReference type="STRING" id="6832.A0A553PQL8"/>
<feature type="disulfide bond" evidence="16">
    <location>
        <begin position="690"/>
        <end position="705"/>
    </location>
</feature>
<feature type="region of interest" description="Disordered" evidence="18">
    <location>
        <begin position="2602"/>
        <end position="2621"/>
    </location>
</feature>
<feature type="domain" description="EGF-like" evidence="21">
    <location>
        <begin position="3009"/>
        <end position="3045"/>
    </location>
</feature>
<feature type="disulfide bond" evidence="16">
    <location>
        <begin position="978"/>
        <end position="996"/>
    </location>
</feature>
<evidence type="ECO:0008006" key="27">
    <source>
        <dbReference type="Google" id="ProtNLM"/>
    </source>
</evidence>
<dbReference type="PRINTS" id="PR00261">
    <property type="entry name" value="LDLRECEPTOR"/>
</dbReference>
<name>A0A553PQL8_TIGCA</name>
<dbReference type="InterPro" id="IPR023415">
    <property type="entry name" value="LDLR_class-A_CS"/>
</dbReference>
<keyword evidence="6" id="KW-0812">Transmembrane</keyword>
<dbReference type="SMART" id="SM00408">
    <property type="entry name" value="IGc2"/>
    <property type="match status" value="6"/>
</dbReference>
<feature type="disulfide bond" evidence="16">
    <location>
        <begin position="1126"/>
        <end position="1138"/>
    </location>
</feature>
<dbReference type="Pfam" id="PF24973">
    <property type="entry name" value="EGF_LMN_ATRN"/>
    <property type="match status" value="1"/>
</dbReference>
<evidence type="ECO:0000256" key="17">
    <source>
        <dbReference type="PROSITE-ProRule" id="PRU00460"/>
    </source>
</evidence>
<feature type="compositionally biased region" description="Basic and acidic residues" evidence="18">
    <location>
        <begin position="2142"/>
        <end position="2151"/>
    </location>
</feature>
<feature type="disulfide bond" evidence="15">
    <location>
        <begin position="3294"/>
        <end position="3303"/>
    </location>
</feature>
<dbReference type="FunFam" id="4.10.400.10:FF:000034">
    <property type="entry name" value="Low-density lipoprotein receptor-related protein 2"/>
    <property type="match status" value="1"/>
</dbReference>
<dbReference type="Gene3D" id="2.10.25.10">
    <property type="entry name" value="Laminin"/>
    <property type="match status" value="6"/>
</dbReference>
<dbReference type="InterPro" id="IPR002049">
    <property type="entry name" value="LE_dom"/>
</dbReference>
<evidence type="ECO:0000259" key="23">
    <source>
        <dbReference type="PROSITE" id="PS50835"/>
    </source>
</evidence>
<dbReference type="Pfam" id="PF00053">
    <property type="entry name" value="EGF_laminin"/>
    <property type="match status" value="5"/>
</dbReference>
<dbReference type="FunFam" id="2.10.25.10:FF:000090">
    <property type="entry name" value="laminin subunit alpha"/>
    <property type="match status" value="1"/>
</dbReference>
<feature type="disulfide bond" evidence="16">
    <location>
        <begin position="88"/>
        <end position="106"/>
    </location>
</feature>
<dbReference type="InterPro" id="IPR003598">
    <property type="entry name" value="Ig_sub2"/>
</dbReference>
<dbReference type="Proteomes" id="UP000318571">
    <property type="component" value="Chromosome 6"/>
</dbReference>
<dbReference type="SUPFAM" id="SSF49899">
    <property type="entry name" value="Concanavalin A-like lectins/glucanases"/>
    <property type="match status" value="3"/>
</dbReference>
<feature type="disulfide bond" evidence="16">
    <location>
        <begin position="837"/>
        <end position="852"/>
    </location>
</feature>
<dbReference type="PROSITE" id="PS01248">
    <property type="entry name" value="EGF_LAM_1"/>
    <property type="match status" value="4"/>
</dbReference>
<dbReference type="SUPFAM" id="SSF57184">
    <property type="entry name" value="Growth factor receptor domain"/>
    <property type="match status" value="1"/>
</dbReference>
<feature type="disulfide bond" evidence="16">
    <location>
        <begin position="1297"/>
        <end position="1315"/>
    </location>
</feature>
<dbReference type="FunFam" id="2.10.25.10:FF:000188">
    <property type="entry name" value="Laminin subunit gamma 2"/>
    <property type="match status" value="1"/>
</dbReference>
<feature type="disulfide bond" evidence="16">
    <location>
        <begin position="825"/>
        <end position="843"/>
    </location>
</feature>
<dbReference type="SMART" id="SM00282">
    <property type="entry name" value="LamG"/>
    <property type="match status" value="3"/>
</dbReference>
<keyword evidence="12 15" id="KW-1015">Disulfide bond</keyword>
<evidence type="ECO:0000256" key="4">
    <source>
        <dbReference type="ARBA" id="ARBA00022525"/>
    </source>
</evidence>
<feature type="disulfide bond" evidence="15">
    <location>
        <begin position="3275"/>
        <end position="3292"/>
    </location>
</feature>
<evidence type="ECO:0000313" key="26">
    <source>
        <dbReference type="Proteomes" id="UP000318571"/>
    </source>
</evidence>
<feature type="domain" description="Ig-like" evidence="23">
    <location>
        <begin position="162"/>
        <end position="243"/>
    </location>
</feature>
<feature type="disulfide bond" evidence="16">
    <location>
        <begin position="799"/>
        <end position="814"/>
    </location>
</feature>
<feature type="domain" description="Laminin G" evidence="20">
    <location>
        <begin position="2834"/>
        <end position="3011"/>
    </location>
</feature>
<dbReference type="PANTHER" id="PTHR24270">
    <property type="entry name" value="LOW-DENSITY LIPOPROTEIN RECEPTOR-RELATED"/>
    <property type="match status" value="1"/>
</dbReference>
<feature type="domain" description="Laminin IV type A" evidence="24">
    <location>
        <begin position="311"/>
        <end position="504"/>
    </location>
</feature>
<feature type="disulfide bond" evidence="16">
    <location>
        <begin position="863"/>
        <end position="881"/>
    </location>
</feature>
<dbReference type="SUPFAM" id="SSF57424">
    <property type="entry name" value="LDL receptor-like module"/>
    <property type="match status" value="19"/>
</dbReference>
<feature type="disulfide bond" evidence="16">
    <location>
        <begin position="1093"/>
        <end position="1111"/>
    </location>
</feature>
<dbReference type="PROSITE" id="PS01209">
    <property type="entry name" value="LDLRA_1"/>
    <property type="match status" value="9"/>
</dbReference>
<dbReference type="EMBL" id="VCGU01000002">
    <property type="protein sequence ID" value="TRY79980.1"/>
    <property type="molecule type" value="Genomic_DNA"/>
</dbReference>
<feature type="domain" description="Ig-like" evidence="23">
    <location>
        <begin position="2480"/>
        <end position="2580"/>
    </location>
</feature>
<feature type="disulfide bond" evidence="16">
    <location>
        <begin position="749"/>
        <end position="767"/>
    </location>
</feature>
<dbReference type="InterPro" id="IPR050685">
    <property type="entry name" value="LDLR"/>
</dbReference>
<evidence type="ECO:0000256" key="5">
    <source>
        <dbReference type="ARBA" id="ARBA00022530"/>
    </source>
</evidence>
<dbReference type="InterPro" id="IPR036055">
    <property type="entry name" value="LDL_receptor-like_sf"/>
</dbReference>
<dbReference type="InterPro" id="IPR013098">
    <property type="entry name" value="Ig_I-set"/>
</dbReference>
<feature type="disulfide bond" evidence="16">
    <location>
        <begin position="1309"/>
        <end position="1324"/>
    </location>
</feature>
<feature type="disulfide bond" evidence="16">
    <location>
        <begin position="990"/>
        <end position="1005"/>
    </location>
</feature>
<dbReference type="PROSITE" id="PS00022">
    <property type="entry name" value="EGF_1"/>
    <property type="match status" value="7"/>
</dbReference>
<evidence type="ECO:0000256" key="18">
    <source>
        <dbReference type="SAM" id="MobiDB-lite"/>
    </source>
</evidence>
<feature type="domain" description="Ig-like" evidence="23">
    <location>
        <begin position="2314"/>
        <end position="2398"/>
    </location>
</feature>